<organism evidence="2 3">
    <name type="scientific">Rotaria socialis</name>
    <dbReference type="NCBI Taxonomy" id="392032"/>
    <lineage>
        <taxon>Eukaryota</taxon>
        <taxon>Metazoa</taxon>
        <taxon>Spiralia</taxon>
        <taxon>Gnathifera</taxon>
        <taxon>Rotifera</taxon>
        <taxon>Eurotatoria</taxon>
        <taxon>Bdelloidea</taxon>
        <taxon>Philodinida</taxon>
        <taxon>Philodinidae</taxon>
        <taxon>Rotaria</taxon>
    </lineage>
</organism>
<evidence type="ECO:0000313" key="2">
    <source>
        <dbReference type="EMBL" id="CAF3466243.1"/>
    </source>
</evidence>
<dbReference type="AlphaFoldDB" id="A0A818EXG8"/>
<feature type="region of interest" description="Disordered" evidence="1">
    <location>
        <begin position="39"/>
        <end position="71"/>
    </location>
</feature>
<dbReference type="Proteomes" id="UP000663872">
    <property type="component" value="Unassembled WGS sequence"/>
</dbReference>
<accession>A0A818EXG8</accession>
<comment type="caution">
    <text evidence="2">The sequence shown here is derived from an EMBL/GenBank/DDBJ whole genome shotgun (WGS) entry which is preliminary data.</text>
</comment>
<dbReference type="EMBL" id="CAJNYT010002365">
    <property type="protein sequence ID" value="CAF3466243.1"/>
    <property type="molecule type" value="Genomic_DNA"/>
</dbReference>
<feature type="compositionally biased region" description="Basic and acidic residues" evidence="1">
    <location>
        <begin position="39"/>
        <end position="48"/>
    </location>
</feature>
<proteinExistence type="predicted"/>
<name>A0A818EXG8_9BILA</name>
<feature type="compositionally biased region" description="Pro residues" evidence="1">
    <location>
        <begin position="55"/>
        <end position="68"/>
    </location>
</feature>
<evidence type="ECO:0000313" key="3">
    <source>
        <dbReference type="Proteomes" id="UP000663872"/>
    </source>
</evidence>
<reference evidence="2" key="1">
    <citation type="submission" date="2021-02" db="EMBL/GenBank/DDBJ databases">
        <authorList>
            <person name="Nowell W R."/>
        </authorList>
    </citation>
    <scope>NUCLEOTIDE SEQUENCE</scope>
</reference>
<protein>
    <submittedName>
        <fullName evidence="2">Uncharacterized protein</fullName>
    </submittedName>
</protein>
<sequence length="127" mass="14556">MIRIKNKYLLLVFSQNNGKPYVQKYSGIRIHIYSQFARAREEEEKQVEKNQMSTEPPPSPPPPPPPTPQKLDFAPLHRSVELENIHAQVIKNDPQQPESKSTRKILVKHMTVIGDGSDMDNSEIITQ</sequence>
<gene>
    <name evidence="2" type="ORF">GRG538_LOCUS15314</name>
</gene>
<evidence type="ECO:0000256" key="1">
    <source>
        <dbReference type="SAM" id="MobiDB-lite"/>
    </source>
</evidence>